<organism evidence="2 3">
    <name type="scientific">Telmatocola sphagniphila</name>
    <dbReference type="NCBI Taxonomy" id="1123043"/>
    <lineage>
        <taxon>Bacteria</taxon>
        <taxon>Pseudomonadati</taxon>
        <taxon>Planctomycetota</taxon>
        <taxon>Planctomycetia</taxon>
        <taxon>Gemmatales</taxon>
        <taxon>Gemmataceae</taxon>
    </lineage>
</organism>
<evidence type="ECO:0000313" key="3">
    <source>
        <dbReference type="Proteomes" id="UP000676194"/>
    </source>
</evidence>
<dbReference type="Proteomes" id="UP000676194">
    <property type="component" value="Chromosome"/>
</dbReference>
<dbReference type="Gene3D" id="2.70.98.60">
    <property type="entry name" value="alpha-galactosidase from lactobacil brevis"/>
    <property type="match status" value="1"/>
</dbReference>
<sequence length="748" mass="84490">MPSSFGPFLLALNLLGIVFSSIASAQPVTPTLSTQGLPAAATLGASQPKLDWLIDNSFAKAKVLRGASESELILDNGIVRRTFLLRPNATTIGLDHLGTGQSFLRSIRPEALLEIDGKRIPLGGLIGQKVHNFLLPEMLKNMPADPTSWKCVGYTLDKTQERFPWKPHKEWISQLVNWPPPGVRLTFDYQSEERQPGITVQVHYELYDGIPLFSKWLTIRNRSDKPIHLNRFSVEQLAVAEEESMVDSNAAQFRSALRKIQVFSDYAFGGGMAEHISNPAVQWKADPSYETQVSYDKQTPCLLECTPPYGPDIDIEAGKSFESFRVFELLHDSSERERRGLATRRAYRLLAPWVNENPILMHVRSADPKSVKLAVDQCSQVGFEMVIMTFGSGFNIESRDPKYLTNMKELADYAGQKRIALGGYSLLASRSINKENDCINPATHAPGGMRFGNSPCLCSQWGEDYFQQLRNFYEKTGCSVLEHDGSYPGDVCASTTHPGHKGLQDSQWRQWEKIRNFYQWCRSQGIYLNVPDWYYLAGSNKCGMGYRETNWSLPREWQEVIERQNIYDGTWEKTSSMGWMFVPLTEYHGGGPAATIEPLSQHLPHYESRLANLFGAGVQACYRGPRLYDTDETKAVVKRWVDFYRSHRTILDSDLIHLRRADGRDWDGWLHVNPNSEERGLAMFYNPLESEMVRNIQLPLYYTGLTGKAVIYFADGKKQEVSIASDGSATIRATIPAHGRTWVLIKGS</sequence>
<evidence type="ECO:0008006" key="4">
    <source>
        <dbReference type="Google" id="ProtNLM"/>
    </source>
</evidence>
<feature type="signal peptide" evidence="1">
    <location>
        <begin position="1"/>
        <end position="25"/>
    </location>
</feature>
<name>A0A8E6B3E7_9BACT</name>
<keyword evidence="3" id="KW-1185">Reference proteome</keyword>
<dbReference type="InterPro" id="IPR038417">
    <property type="entry name" value="Alpga-gal_N_sf"/>
</dbReference>
<dbReference type="EMBL" id="CP074694">
    <property type="protein sequence ID" value="QVL30719.1"/>
    <property type="molecule type" value="Genomic_DNA"/>
</dbReference>
<proteinExistence type="predicted"/>
<evidence type="ECO:0000256" key="1">
    <source>
        <dbReference type="SAM" id="SignalP"/>
    </source>
</evidence>
<gene>
    <name evidence="2" type="ORF">KIH39_17915</name>
</gene>
<feature type="chain" id="PRO_5034721039" description="Alpha-galactosidase" evidence="1">
    <location>
        <begin position="26"/>
        <end position="748"/>
    </location>
</feature>
<dbReference type="RefSeq" id="WP_213494602.1">
    <property type="nucleotide sequence ID" value="NZ_CP074694.1"/>
</dbReference>
<dbReference type="KEGG" id="tsph:KIH39_17915"/>
<evidence type="ECO:0000313" key="2">
    <source>
        <dbReference type="EMBL" id="QVL30719.1"/>
    </source>
</evidence>
<protein>
    <recommendedName>
        <fullName evidence="4">Alpha-galactosidase</fullName>
    </recommendedName>
</protein>
<dbReference type="AlphaFoldDB" id="A0A8E6B3E7"/>
<keyword evidence="1" id="KW-0732">Signal</keyword>
<accession>A0A8E6B3E7</accession>
<reference evidence="2" key="1">
    <citation type="submission" date="2021-05" db="EMBL/GenBank/DDBJ databases">
        <title>Complete genome sequence of the cellulolytic planctomycete Telmatocola sphagniphila SP2T and characterization of the first cellulase from planctomycetes.</title>
        <authorList>
            <person name="Rakitin A.L."/>
            <person name="Beletsky A.V."/>
            <person name="Naumoff D.G."/>
            <person name="Kulichevskaya I.S."/>
            <person name="Mardanov A.V."/>
            <person name="Ravin N.V."/>
            <person name="Dedysh S.N."/>
        </authorList>
    </citation>
    <scope>NUCLEOTIDE SEQUENCE</scope>
    <source>
        <strain evidence="2">SP2T</strain>
    </source>
</reference>